<feature type="non-terminal residue" evidence="1">
    <location>
        <position position="131"/>
    </location>
</feature>
<sequence length="131" mass="14815">MSGYHLLDIRTRNLSQSGLEHGLELFKSNGTPYIAPVNRNFNNGSYTITFDPLYNENNSALPYSHYAMLKSSASIDDVERNTRVLFSSYPDAFNLSFFGKKDGIINYSLSFDGANDYVQTNLYLNSLPYTI</sequence>
<proteinExistence type="predicted"/>
<dbReference type="AlphaFoldDB" id="A0A382IA55"/>
<name>A0A382IA55_9ZZZZ</name>
<gene>
    <name evidence="1" type="ORF">METZ01_LOCUS248993</name>
</gene>
<reference evidence="1" key="1">
    <citation type="submission" date="2018-05" db="EMBL/GenBank/DDBJ databases">
        <authorList>
            <person name="Lanie J.A."/>
            <person name="Ng W.-L."/>
            <person name="Kazmierczak K.M."/>
            <person name="Andrzejewski T.M."/>
            <person name="Davidsen T.M."/>
            <person name="Wayne K.J."/>
            <person name="Tettelin H."/>
            <person name="Glass J.I."/>
            <person name="Rusch D."/>
            <person name="Podicherti R."/>
            <person name="Tsui H.-C.T."/>
            <person name="Winkler M.E."/>
        </authorList>
    </citation>
    <scope>NUCLEOTIDE SEQUENCE</scope>
</reference>
<protein>
    <submittedName>
        <fullName evidence="1">Uncharacterized protein</fullName>
    </submittedName>
</protein>
<dbReference type="EMBL" id="UINC01065952">
    <property type="protein sequence ID" value="SVB96139.1"/>
    <property type="molecule type" value="Genomic_DNA"/>
</dbReference>
<accession>A0A382IA55</accession>
<evidence type="ECO:0000313" key="1">
    <source>
        <dbReference type="EMBL" id="SVB96139.1"/>
    </source>
</evidence>
<organism evidence="1">
    <name type="scientific">marine metagenome</name>
    <dbReference type="NCBI Taxonomy" id="408172"/>
    <lineage>
        <taxon>unclassified sequences</taxon>
        <taxon>metagenomes</taxon>
        <taxon>ecological metagenomes</taxon>
    </lineage>
</organism>